<dbReference type="Gramene" id="Os01t0699950-01">
    <property type="protein sequence ID" value="Os01t0699950-01"/>
    <property type="gene ID" value="Os01g0699950"/>
</dbReference>
<reference evidence="2 3" key="2">
    <citation type="journal article" date="2013" name="Plant Cell Physiol.">
        <title>Rice Annotation Project Database (RAP-DB): an integrative and interactive database for rice genomics.</title>
        <authorList>
            <person name="Sakai H."/>
            <person name="Lee S.S."/>
            <person name="Tanaka T."/>
            <person name="Numa H."/>
            <person name="Kim J."/>
            <person name="Kawahara Y."/>
            <person name="Wakimoto H."/>
            <person name="Yang C.C."/>
            <person name="Iwamoto M."/>
            <person name="Abe T."/>
            <person name="Yamada Y."/>
            <person name="Muto A."/>
            <person name="Inokuchi H."/>
            <person name="Ikemura T."/>
            <person name="Matsumoto T."/>
            <person name="Sasaki T."/>
            <person name="Itoh T."/>
        </authorList>
    </citation>
    <scope>NUCLEOTIDE SEQUENCE [LARGE SCALE GENOMIC DNA]</scope>
    <source>
        <strain evidence="3">cv. Nipponbare</strain>
    </source>
</reference>
<dbReference type="InParanoid" id="A0A0P0V761"/>
<evidence type="ECO:0000313" key="2">
    <source>
        <dbReference type="EMBL" id="BAS73883.1"/>
    </source>
</evidence>
<reference evidence="3" key="1">
    <citation type="journal article" date="2005" name="Nature">
        <title>The map-based sequence of the rice genome.</title>
        <authorList>
            <consortium name="International rice genome sequencing project (IRGSP)"/>
            <person name="Matsumoto T."/>
            <person name="Wu J."/>
            <person name="Kanamori H."/>
            <person name="Katayose Y."/>
            <person name="Fujisawa M."/>
            <person name="Namiki N."/>
            <person name="Mizuno H."/>
            <person name="Yamamoto K."/>
            <person name="Antonio B.A."/>
            <person name="Baba T."/>
            <person name="Sakata K."/>
            <person name="Nagamura Y."/>
            <person name="Aoki H."/>
            <person name="Arikawa K."/>
            <person name="Arita K."/>
            <person name="Bito T."/>
            <person name="Chiden Y."/>
            <person name="Fujitsuka N."/>
            <person name="Fukunaka R."/>
            <person name="Hamada M."/>
            <person name="Harada C."/>
            <person name="Hayashi A."/>
            <person name="Hijishita S."/>
            <person name="Honda M."/>
            <person name="Hosokawa S."/>
            <person name="Ichikawa Y."/>
            <person name="Idonuma A."/>
            <person name="Iijima M."/>
            <person name="Ikeda M."/>
            <person name="Ikeno M."/>
            <person name="Ito K."/>
            <person name="Ito S."/>
            <person name="Ito T."/>
            <person name="Ito Y."/>
            <person name="Ito Y."/>
            <person name="Iwabuchi A."/>
            <person name="Kamiya K."/>
            <person name="Karasawa W."/>
            <person name="Kurita K."/>
            <person name="Katagiri S."/>
            <person name="Kikuta A."/>
            <person name="Kobayashi H."/>
            <person name="Kobayashi N."/>
            <person name="Machita K."/>
            <person name="Maehara T."/>
            <person name="Masukawa M."/>
            <person name="Mizubayashi T."/>
            <person name="Mukai Y."/>
            <person name="Nagasaki H."/>
            <person name="Nagata Y."/>
            <person name="Naito S."/>
            <person name="Nakashima M."/>
            <person name="Nakama Y."/>
            <person name="Nakamichi Y."/>
            <person name="Nakamura M."/>
            <person name="Meguro A."/>
            <person name="Negishi M."/>
            <person name="Ohta I."/>
            <person name="Ohta T."/>
            <person name="Okamoto M."/>
            <person name="Ono N."/>
            <person name="Saji S."/>
            <person name="Sakaguchi M."/>
            <person name="Sakai K."/>
            <person name="Shibata M."/>
            <person name="Shimokawa T."/>
            <person name="Song J."/>
            <person name="Takazaki Y."/>
            <person name="Terasawa K."/>
            <person name="Tsugane M."/>
            <person name="Tsuji K."/>
            <person name="Ueda S."/>
            <person name="Waki K."/>
            <person name="Yamagata H."/>
            <person name="Yamamoto M."/>
            <person name="Yamamoto S."/>
            <person name="Yamane H."/>
            <person name="Yoshiki S."/>
            <person name="Yoshihara R."/>
            <person name="Yukawa K."/>
            <person name="Zhong H."/>
            <person name="Yano M."/>
            <person name="Yuan Q."/>
            <person name="Ouyang S."/>
            <person name="Liu J."/>
            <person name="Jones K.M."/>
            <person name="Gansberger K."/>
            <person name="Moffat K."/>
            <person name="Hill J."/>
            <person name="Bera J."/>
            <person name="Fadrosh D."/>
            <person name="Jin S."/>
            <person name="Johri S."/>
            <person name="Kim M."/>
            <person name="Overton L."/>
            <person name="Reardon M."/>
            <person name="Tsitrin T."/>
            <person name="Vuong H."/>
            <person name="Weaver B."/>
            <person name="Ciecko A."/>
            <person name="Tallon L."/>
            <person name="Jackson J."/>
            <person name="Pai G."/>
            <person name="Aken S.V."/>
            <person name="Utterback T."/>
            <person name="Reidmuller S."/>
            <person name="Feldblyum T."/>
            <person name="Hsiao J."/>
            <person name="Zismann V."/>
            <person name="Iobst S."/>
            <person name="de Vazeille A.R."/>
            <person name="Buell C.R."/>
            <person name="Ying K."/>
            <person name="Li Y."/>
            <person name="Lu T."/>
            <person name="Huang Y."/>
            <person name="Zhao Q."/>
            <person name="Feng Q."/>
            <person name="Zhang L."/>
            <person name="Zhu J."/>
            <person name="Weng Q."/>
            <person name="Mu J."/>
            <person name="Lu Y."/>
            <person name="Fan D."/>
            <person name="Liu Y."/>
            <person name="Guan J."/>
            <person name="Zhang Y."/>
            <person name="Yu S."/>
            <person name="Liu X."/>
            <person name="Zhang Y."/>
            <person name="Hong G."/>
            <person name="Han B."/>
            <person name="Choisne N."/>
            <person name="Demange N."/>
            <person name="Orjeda G."/>
            <person name="Samain S."/>
            <person name="Cattolico L."/>
            <person name="Pelletier E."/>
            <person name="Couloux A."/>
            <person name="Segurens B."/>
            <person name="Wincker P."/>
            <person name="D'Hont A."/>
            <person name="Scarpelli C."/>
            <person name="Weissenbach J."/>
            <person name="Salanoubat M."/>
            <person name="Quetier F."/>
            <person name="Yu Y."/>
            <person name="Kim H.R."/>
            <person name="Rambo T."/>
            <person name="Currie J."/>
            <person name="Collura K."/>
            <person name="Luo M."/>
            <person name="Yang T."/>
            <person name="Ammiraju J.S.S."/>
            <person name="Engler F."/>
            <person name="Soderlund C."/>
            <person name="Wing R.A."/>
            <person name="Palmer L.E."/>
            <person name="de la Bastide M."/>
            <person name="Spiegel L."/>
            <person name="Nascimento L."/>
            <person name="Zutavern T."/>
            <person name="O'Shaughnessy A."/>
            <person name="Dike S."/>
            <person name="Dedhia N."/>
            <person name="Preston R."/>
            <person name="Balija V."/>
            <person name="McCombie W.R."/>
            <person name="Chow T."/>
            <person name="Chen H."/>
            <person name="Chung M."/>
            <person name="Chen C."/>
            <person name="Shaw J."/>
            <person name="Wu H."/>
            <person name="Hsiao K."/>
            <person name="Chao Y."/>
            <person name="Chu M."/>
            <person name="Cheng C."/>
            <person name="Hour A."/>
            <person name="Lee P."/>
            <person name="Lin S."/>
            <person name="Lin Y."/>
            <person name="Liou J."/>
            <person name="Liu S."/>
            <person name="Hsing Y."/>
            <person name="Raghuvanshi S."/>
            <person name="Mohanty A."/>
            <person name="Bharti A.K."/>
            <person name="Gaur A."/>
            <person name="Gupta V."/>
            <person name="Kumar D."/>
            <person name="Ravi V."/>
            <person name="Vij S."/>
            <person name="Kapur A."/>
            <person name="Khurana P."/>
            <person name="Khurana P."/>
            <person name="Khurana J.P."/>
            <person name="Tyagi A.K."/>
            <person name="Gaikwad K."/>
            <person name="Singh A."/>
            <person name="Dalal V."/>
            <person name="Srivastava S."/>
            <person name="Dixit A."/>
            <person name="Pal A.K."/>
            <person name="Ghazi I.A."/>
            <person name="Yadav M."/>
            <person name="Pandit A."/>
            <person name="Bhargava A."/>
            <person name="Sureshbabu K."/>
            <person name="Batra K."/>
            <person name="Sharma T.R."/>
            <person name="Mohapatra T."/>
            <person name="Singh N.K."/>
            <person name="Messing J."/>
            <person name="Nelson A.B."/>
            <person name="Fuks G."/>
            <person name="Kavchok S."/>
            <person name="Keizer G."/>
            <person name="Linton E."/>
            <person name="Llaca V."/>
            <person name="Song R."/>
            <person name="Tanyolac B."/>
            <person name="Young S."/>
            <person name="Ho-Il K."/>
            <person name="Hahn J.H."/>
            <person name="Sangsakoo G."/>
            <person name="Vanavichit A."/>
            <person name="de Mattos Luiz.A.T."/>
            <person name="Zimmer P.D."/>
            <person name="Malone G."/>
            <person name="Dellagostin O."/>
            <person name="de Oliveira A.C."/>
            <person name="Bevan M."/>
            <person name="Bancroft I."/>
            <person name="Minx P."/>
            <person name="Cordum H."/>
            <person name="Wilson R."/>
            <person name="Cheng Z."/>
            <person name="Jin W."/>
            <person name="Jiang J."/>
            <person name="Leong S.A."/>
            <person name="Iwama H."/>
            <person name="Gojobori T."/>
            <person name="Itoh T."/>
            <person name="Niimura Y."/>
            <person name="Fujii Y."/>
            <person name="Habara T."/>
            <person name="Sakai H."/>
            <person name="Sato Y."/>
            <person name="Wilson G."/>
            <person name="Kumar K."/>
            <person name="McCouch S."/>
            <person name="Juretic N."/>
            <person name="Hoen D."/>
            <person name="Wright S."/>
            <person name="Bruskiewich R."/>
            <person name="Bureau T."/>
            <person name="Miyao A."/>
            <person name="Hirochika H."/>
            <person name="Nishikawa T."/>
            <person name="Kadowaki K."/>
            <person name="Sugiura M."/>
            <person name="Burr B."/>
            <person name="Sasaki T."/>
        </authorList>
    </citation>
    <scope>NUCLEOTIDE SEQUENCE [LARGE SCALE GENOMIC DNA]</scope>
    <source>
        <strain evidence="3">cv. Nipponbare</strain>
    </source>
</reference>
<proteinExistence type="predicted"/>
<reference evidence="2 3" key="3">
    <citation type="journal article" date="2013" name="Rice">
        <title>Improvement of the Oryza sativa Nipponbare reference genome using next generation sequence and optical map data.</title>
        <authorList>
            <person name="Kawahara Y."/>
            <person name="de la Bastide M."/>
            <person name="Hamilton J.P."/>
            <person name="Kanamori H."/>
            <person name="McCombie W.R."/>
            <person name="Ouyang S."/>
            <person name="Schwartz D.C."/>
            <person name="Tanaka T."/>
            <person name="Wu J."/>
            <person name="Zhou S."/>
            <person name="Childs K.L."/>
            <person name="Davidson R.M."/>
            <person name="Lin H."/>
            <person name="Quesada-Ocampo L."/>
            <person name="Vaillancourt B."/>
            <person name="Sakai H."/>
            <person name="Lee S.S."/>
            <person name="Kim J."/>
            <person name="Numa H."/>
            <person name="Itoh T."/>
            <person name="Buell C.R."/>
            <person name="Matsumoto T."/>
        </authorList>
    </citation>
    <scope>NUCLEOTIDE SEQUENCE [LARGE SCALE GENOMIC DNA]</scope>
    <source>
        <strain evidence="3">cv. Nipponbare</strain>
    </source>
</reference>
<sequence>MTGTMTFQLGTRQNSSSVQKIRCLVLLVLLCLDAGCFKESHTIQSATENTNLHTCRQMDGSDNTNVCFNVAQAYETSHFSVMCVIHGVN</sequence>
<accession>A0A0P0V761</accession>
<keyword evidence="1" id="KW-0732">Signal</keyword>
<name>A0A0P0V761_ORYSJ</name>
<feature type="chain" id="PRO_5006056224" evidence="1">
    <location>
        <begin position="39"/>
        <end position="89"/>
    </location>
</feature>
<feature type="non-terminal residue" evidence="2">
    <location>
        <position position="89"/>
    </location>
</feature>
<keyword evidence="3" id="KW-1185">Reference proteome</keyword>
<evidence type="ECO:0000256" key="1">
    <source>
        <dbReference type="SAM" id="SignalP"/>
    </source>
</evidence>
<gene>
    <name evidence="2" type="ordered locus">Os01g0699950</name>
    <name evidence="2" type="ORF">OSNPB_010699950</name>
</gene>
<feature type="signal peptide" evidence="1">
    <location>
        <begin position="1"/>
        <end position="38"/>
    </location>
</feature>
<dbReference type="EMBL" id="AP014957">
    <property type="protein sequence ID" value="BAS73883.1"/>
    <property type="molecule type" value="Genomic_DNA"/>
</dbReference>
<dbReference type="Proteomes" id="UP000059680">
    <property type="component" value="Chromosome 1"/>
</dbReference>
<organism evidence="2 3">
    <name type="scientific">Oryza sativa subsp. japonica</name>
    <name type="common">Rice</name>
    <dbReference type="NCBI Taxonomy" id="39947"/>
    <lineage>
        <taxon>Eukaryota</taxon>
        <taxon>Viridiplantae</taxon>
        <taxon>Streptophyta</taxon>
        <taxon>Embryophyta</taxon>
        <taxon>Tracheophyta</taxon>
        <taxon>Spermatophyta</taxon>
        <taxon>Magnoliopsida</taxon>
        <taxon>Liliopsida</taxon>
        <taxon>Poales</taxon>
        <taxon>Poaceae</taxon>
        <taxon>BOP clade</taxon>
        <taxon>Oryzoideae</taxon>
        <taxon>Oryzeae</taxon>
        <taxon>Oryzinae</taxon>
        <taxon>Oryza</taxon>
        <taxon>Oryza sativa</taxon>
    </lineage>
</organism>
<protein>
    <submittedName>
        <fullName evidence="2">Os01g0699950 protein</fullName>
    </submittedName>
</protein>
<dbReference type="AlphaFoldDB" id="A0A0P0V761"/>
<dbReference type="PaxDb" id="39947-A0A0P0V761"/>
<evidence type="ECO:0000313" key="3">
    <source>
        <dbReference type="Proteomes" id="UP000059680"/>
    </source>
</evidence>